<dbReference type="SUPFAM" id="SSF48371">
    <property type="entry name" value="ARM repeat"/>
    <property type="match status" value="1"/>
</dbReference>
<name>A0A9D2Q4M1_9FIRM</name>
<dbReference type="EMBL" id="DWWA01000028">
    <property type="protein sequence ID" value="HJC72301.1"/>
    <property type="molecule type" value="Genomic_DNA"/>
</dbReference>
<comment type="caution">
    <text evidence="1">The sequence shown here is derived from an EMBL/GenBank/DDBJ whole genome shotgun (WGS) entry which is preliminary data.</text>
</comment>
<dbReference type="AlphaFoldDB" id="A0A9D2Q4M1"/>
<dbReference type="Gene3D" id="1.25.40.70">
    <property type="entry name" value="Phosphatidylinositol 3-kinase, accessory domain (PIK)"/>
    <property type="match status" value="1"/>
</dbReference>
<sequence length="143" mass="16582">MRQLNKDDIIKQYEESGKIMYEATLSADYKANNREGAKLTRIFKRLEKDSDLAHACIAELLESDNVVVRTKAAAYCLALEINILEAERILQEIRDNPENRIFGFNAGMVLEVWKKDGKLSIYQKRITTDCIWRWKMAVKRGVL</sequence>
<evidence type="ECO:0000313" key="2">
    <source>
        <dbReference type="Proteomes" id="UP000823918"/>
    </source>
</evidence>
<evidence type="ECO:0000313" key="1">
    <source>
        <dbReference type="EMBL" id="HJC72301.1"/>
    </source>
</evidence>
<organism evidence="1 2">
    <name type="scientific">Candidatus Ruthenibacterium merdavium</name>
    <dbReference type="NCBI Taxonomy" id="2838752"/>
    <lineage>
        <taxon>Bacteria</taxon>
        <taxon>Bacillati</taxon>
        <taxon>Bacillota</taxon>
        <taxon>Clostridia</taxon>
        <taxon>Eubacteriales</taxon>
        <taxon>Oscillospiraceae</taxon>
        <taxon>Ruthenibacterium</taxon>
    </lineage>
</organism>
<reference evidence="1" key="2">
    <citation type="submission" date="2021-04" db="EMBL/GenBank/DDBJ databases">
        <authorList>
            <person name="Gilroy R."/>
        </authorList>
    </citation>
    <scope>NUCLEOTIDE SEQUENCE</scope>
    <source>
        <strain evidence="1">5933</strain>
    </source>
</reference>
<protein>
    <submittedName>
        <fullName evidence="1">DUF2019 domain-containing protein</fullName>
    </submittedName>
</protein>
<gene>
    <name evidence="1" type="ORF">H9698_05860</name>
</gene>
<reference evidence="1" key="1">
    <citation type="journal article" date="2021" name="PeerJ">
        <title>Extensive microbial diversity within the chicken gut microbiome revealed by metagenomics and culture.</title>
        <authorList>
            <person name="Gilroy R."/>
            <person name="Ravi A."/>
            <person name="Getino M."/>
            <person name="Pursley I."/>
            <person name="Horton D.L."/>
            <person name="Alikhan N.F."/>
            <person name="Baker D."/>
            <person name="Gharbi K."/>
            <person name="Hall N."/>
            <person name="Watson M."/>
            <person name="Adriaenssens E.M."/>
            <person name="Foster-Nyarko E."/>
            <person name="Jarju S."/>
            <person name="Secka A."/>
            <person name="Antonio M."/>
            <person name="Oren A."/>
            <person name="Chaudhuri R.R."/>
            <person name="La Ragione R."/>
            <person name="Hildebrand F."/>
            <person name="Pallen M.J."/>
        </authorList>
    </citation>
    <scope>NUCLEOTIDE SEQUENCE</scope>
    <source>
        <strain evidence="1">5933</strain>
    </source>
</reference>
<dbReference type="Proteomes" id="UP000823918">
    <property type="component" value="Unassembled WGS sequence"/>
</dbReference>
<dbReference type="InterPro" id="IPR016024">
    <property type="entry name" value="ARM-type_fold"/>
</dbReference>
<dbReference type="InterPro" id="IPR042236">
    <property type="entry name" value="PI3K_accessory_sf"/>
</dbReference>
<proteinExistence type="predicted"/>
<accession>A0A9D2Q4M1</accession>